<evidence type="ECO:0000256" key="1">
    <source>
        <dbReference type="ARBA" id="ARBA00004651"/>
    </source>
</evidence>
<dbReference type="RefSeq" id="WP_159445320.1">
    <property type="nucleotide sequence ID" value="NZ_AP026671.1"/>
</dbReference>
<evidence type="ECO:0000256" key="6">
    <source>
        <dbReference type="SAM" id="Phobius"/>
    </source>
</evidence>
<feature type="transmembrane region" description="Helical" evidence="6">
    <location>
        <begin position="84"/>
        <end position="106"/>
    </location>
</feature>
<sequence>MDRNRNIFRQIKWSFLFKILTFIFYYISISFQVKILGSELYGVWATLLSIVTWVVFFDFGLGNGIKNYLTEALSLNNTIEAKEIIMTGYVSITIISILLFLFVYIFSSFANLQSIFNTTLLMQDQLKIIVVLLFGFVFLHFIISFVKQFIFAIQKNALNEFEQFLFYILLCSLLLYLYVFGYHSIESIVIVYGVALITSKLVLTIIFFTKNRHLIPSMKNFQKNIMGKLMNVGISFFALQMVFIFIMLSDKIIITQLLGPKYVTSYDIVYRLFSIVQVLHGIVNAPLWSAYTEAYTKKEIYWIISSLKKMGLFVFVLAGVAITLNVFSEQLISIWIGDQIQISKSLVMMMTIYVVIVAWNNNYAFFLNAINAIKVQFYTLLIGAILNIPLSIFFVKNFHMGNAGVVLATILSLSFFAIAGPIQARVILSKVKNNEAHI</sequence>
<evidence type="ECO:0000256" key="2">
    <source>
        <dbReference type="ARBA" id="ARBA00022475"/>
    </source>
</evidence>
<evidence type="ECO:0000313" key="7">
    <source>
        <dbReference type="EMBL" id="SMC09500.1"/>
    </source>
</evidence>
<feature type="transmembrane region" description="Helical" evidence="6">
    <location>
        <begin position="229"/>
        <end position="248"/>
    </location>
</feature>
<feature type="transmembrane region" description="Helical" evidence="6">
    <location>
        <begin position="41"/>
        <end position="63"/>
    </location>
</feature>
<dbReference type="AlphaFoldDB" id="A0A1W1WTY8"/>
<organism evidence="7 8">
    <name type="scientific">Nitratiruptor tergarcus DSM 16512</name>
    <dbReference type="NCBI Taxonomy" id="1069081"/>
    <lineage>
        <taxon>Bacteria</taxon>
        <taxon>Pseudomonadati</taxon>
        <taxon>Campylobacterota</taxon>
        <taxon>Epsilonproteobacteria</taxon>
        <taxon>Nautiliales</taxon>
        <taxon>Nitratiruptoraceae</taxon>
        <taxon>Nitratiruptor</taxon>
    </lineage>
</organism>
<dbReference type="InterPro" id="IPR050833">
    <property type="entry name" value="Poly_Biosynth_Transport"/>
</dbReference>
<dbReference type="GO" id="GO:0005886">
    <property type="term" value="C:plasma membrane"/>
    <property type="evidence" value="ECO:0007669"/>
    <property type="project" value="UniProtKB-SubCell"/>
</dbReference>
<dbReference type="Pfam" id="PF01943">
    <property type="entry name" value="Polysacc_synt"/>
    <property type="match status" value="1"/>
</dbReference>
<keyword evidence="4 6" id="KW-1133">Transmembrane helix</keyword>
<feature type="transmembrane region" description="Helical" evidence="6">
    <location>
        <begin position="268"/>
        <end position="291"/>
    </location>
</feature>
<dbReference type="InterPro" id="IPR002797">
    <property type="entry name" value="Polysacc_synth"/>
</dbReference>
<dbReference type="EMBL" id="FWWZ01000001">
    <property type="protein sequence ID" value="SMC09500.1"/>
    <property type="molecule type" value="Genomic_DNA"/>
</dbReference>
<evidence type="ECO:0000256" key="4">
    <source>
        <dbReference type="ARBA" id="ARBA00022989"/>
    </source>
</evidence>
<feature type="transmembrane region" description="Helical" evidence="6">
    <location>
        <begin position="375"/>
        <end position="395"/>
    </location>
</feature>
<dbReference type="PANTHER" id="PTHR30250">
    <property type="entry name" value="PST FAMILY PREDICTED COLANIC ACID TRANSPORTER"/>
    <property type="match status" value="1"/>
</dbReference>
<evidence type="ECO:0000256" key="5">
    <source>
        <dbReference type="ARBA" id="ARBA00023136"/>
    </source>
</evidence>
<name>A0A1W1WTY8_9BACT</name>
<dbReference type="PANTHER" id="PTHR30250:SF11">
    <property type="entry name" value="O-ANTIGEN TRANSPORTER-RELATED"/>
    <property type="match status" value="1"/>
</dbReference>
<comment type="subcellular location">
    <subcellularLocation>
        <location evidence="1">Cell membrane</location>
        <topology evidence="1">Multi-pass membrane protein</topology>
    </subcellularLocation>
</comment>
<keyword evidence="8" id="KW-1185">Reference proteome</keyword>
<reference evidence="8" key="1">
    <citation type="submission" date="2017-04" db="EMBL/GenBank/DDBJ databases">
        <authorList>
            <person name="Varghese N."/>
            <person name="Submissions S."/>
        </authorList>
    </citation>
    <scope>NUCLEOTIDE SEQUENCE [LARGE SCALE GENOMIC DNA]</scope>
    <source>
        <strain evidence="8">DSM 16512</strain>
    </source>
</reference>
<feature type="transmembrane region" description="Helical" evidence="6">
    <location>
        <begin position="312"/>
        <end position="336"/>
    </location>
</feature>
<evidence type="ECO:0000256" key="3">
    <source>
        <dbReference type="ARBA" id="ARBA00022692"/>
    </source>
</evidence>
<dbReference type="OrthoDB" id="512217at2"/>
<proteinExistence type="predicted"/>
<protein>
    <submittedName>
        <fullName evidence="7">Membrane protein involved in the export of O-antigen and teichoic acid</fullName>
    </submittedName>
</protein>
<keyword evidence="2" id="KW-1003">Cell membrane</keyword>
<accession>A0A1W1WTY8</accession>
<keyword evidence="3 6" id="KW-0812">Transmembrane</keyword>
<evidence type="ECO:0000313" key="8">
    <source>
        <dbReference type="Proteomes" id="UP000192602"/>
    </source>
</evidence>
<feature type="transmembrane region" description="Helical" evidence="6">
    <location>
        <begin position="342"/>
        <end position="363"/>
    </location>
</feature>
<dbReference type="Proteomes" id="UP000192602">
    <property type="component" value="Unassembled WGS sequence"/>
</dbReference>
<gene>
    <name evidence="7" type="ORF">SAMN05660197_1312</name>
</gene>
<feature type="transmembrane region" description="Helical" evidence="6">
    <location>
        <begin position="164"/>
        <end position="183"/>
    </location>
</feature>
<feature type="transmembrane region" description="Helical" evidence="6">
    <location>
        <begin position="126"/>
        <end position="152"/>
    </location>
</feature>
<keyword evidence="5 6" id="KW-0472">Membrane</keyword>
<feature type="transmembrane region" description="Helical" evidence="6">
    <location>
        <begin position="401"/>
        <end position="422"/>
    </location>
</feature>
<dbReference type="STRING" id="1069081.SAMN05660197_1312"/>
<feature type="transmembrane region" description="Helical" evidence="6">
    <location>
        <begin position="189"/>
        <end position="208"/>
    </location>
</feature>
<feature type="transmembrane region" description="Helical" evidence="6">
    <location>
        <begin position="12"/>
        <end position="29"/>
    </location>
</feature>